<dbReference type="Proteomes" id="UP000824533">
    <property type="component" value="Linkage Group LG01"/>
</dbReference>
<comment type="caution">
    <text evidence="1">The sequence shown here is derived from an EMBL/GenBank/DDBJ whole genome shotgun (WGS) entry which is preliminary data.</text>
</comment>
<keyword evidence="2" id="KW-1185">Reference proteome</keyword>
<organism evidence="1 2">
    <name type="scientific">Dendrolimus kikuchii</name>
    <dbReference type="NCBI Taxonomy" id="765133"/>
    <lineage>
        <taxon>Eukaryota</taxon>
        <taxon>Metazoa</taxon>
        <taxon>Ecdysozoa</taxon>
        <taxon>Arthropoda</taxon>
        <taxon>Hexapoda</taxon>
        <taxon>Insecta</taxon>
        <taxon>Pterygota</taxon>
        <taxon>Neoptera</taxon>
        <taxon>Endopterygota</taxon>
        <taxon>Lepidoptera</taxon>
        <taxon>Glossata</taxon>
        <taxon>Ditrysia</taxon>
        <taxon>Bombycoidea</taxon>
        <taxon>Lasiocampidae</taxon>
        <taxon>Dendrolimus</taxon>
    </lineage>
</organism>
<reference evidence="1 2" key="1">
    <citation type="journal article" date="2021" name="Front. Genet.">
        <title>Chromosome-Level Genome Assembly Reveals Significant Gene Expansion in the Toll and IMD Signaling Pathways of Dendrolimus kikuchii.</title>
        <authorList>
            <person name="Zhou J."/>
            <person name="Wu P."/>
            <person name="Xiong Z."/>
            <person name="Liu N."/>
            <person name="Zhao N."/>
            <person name="Ji M."/>
            <person name="Qiu Y."/>
            <person name="Yang B."/>
        </authorList>
    </citation>
    <scope>NUCLEOTIDE SEQUENCE [LARGE SCALE GENOMIC DNA]</scope>
    <source>
        <strain evidence="1">Ann1</strain>
    </source>
</reference>
<gene>
    <name evidence="1" type="ORF">K1T71_000451</name>
</gene>
<sequence length="1589" mass="177195">MSLRGGRERSPIRPPGSSPLSTVDGSPDVSPENHRNNSSKRVFFDWVGMIFGRHRRTRQTSDPGAELQIMLPNSGEVCLLAESPFRILRAAESGNVEDFMRLYLSEPSRLAVRDGRGRTAAHQAAARNNINILQFIKNYGGDLNVSDNIGNTPLHVAVENEALQSVEFLLQQRVDSGILNERTQAPIHLATELNKVSVLEVFVKYKNLIDVNQGGEHGRTALHFAAIHDHEKCAKILITDLEAQWKRPCNNGYYPIHEAAKNASSRTIEVFLQWGESKGCTRESMISLYDNEGNVPLHSAVHGGDIKAVELCLKSGAKISTQQHDLSTPVHLACAQGALEMVKLMFTMQPKEKMACLTSCDVQRMTPIHCAAMFDHPDIVKYLIAEGSDINPLDKEGRSPLLLAASRAGWKTVHALILLGADIQLKDINLRNILHLVVINGGNLADFATSCKNRCEKSLNQLLNEKDSTGCSPLHYASREGHIRSLENLIHLGACVNLKNNNNESPLHFAARYGRINTVCRLLDSDKGTFIINESDGEGLTPLHIASREGHARLVQILLNRGALLHRDHNGRNPLHLAAMSGYTQTIDLLHSVHSHLLDQTDKDGNTPLHLATMENKPNSIALLLSKGCALSYNNMDMSAIDYAIYYKFPEAALAMVTHEQRAYEVMALRSDRHPCVTLALIAYMPRVFEAVQDKCISKANCKKDSKSFYIKYNFDVLCPRLRDEDATIAEKTPLPALNAMVAHGRVELLAHSVSQKYLQMKWNSYGKYFHLANLLFYSIYLFLLTFYTLLLMKGSKAIEMRQSCNGTAFNNTKVYNDKATNVKRSEDAFQDHIIMAVCAYCILVYNGLFVLREIYSIKEQKWHYFVDPSNFVYWILYISTTMTVLPTVTGYFSDTQLSAAAISIFISWFNLLLLLQRFDQVGIYVVMFLEILQTLMKVLMVFSILIIAFGLAFYILLSKGHHLSFSTVPISLMRIFAMMLGELDFVGTYVQSYYNPESDTLLLFPILTFLALILFMVLMPVLLVNLLIGLAVGDIESVRRNAQLKRLAMQVVLHTELERILPTFILRKVDKNELIEYPNKKKCKIGFLDLILRKWFCNPFSDDAGLDLILESNEDYITDQIDKQKRKMREMCQLLEQQHTLVRLIVQKMEIKTEADDVDEGVSPNETRVVPRWSSPKTRNKLRAGSSFNRGGGESVNGGGVLGGISLPKWQRHDRFIRKHISAQPDQFWPSAQKESRFLSLFTVVTFPNGGCAGASGDNGTCMTAHECSSRGGSANGYCANGFGLCCIFMTSCGSTTTENGTYFVNSGYPSIYDGTGSCELTVLKSHPDVCQIRLDFDRFNIAGPDPMNHVCNQDQFIVSGGNPVPTICGTNQGSHMYIDAGIGTTNPVKMTFVTSGNSFERLWKVKVTQIPCSTIYKADEGCLQYYTGVSGQLRSFNYDPTSGRQLSNQDYGVCIRMERNFCGIQYTVCIDTANNRSRAFTLSGNSNTPVNAMIGSGVGPNNCANDWLLVPCAANVGRIQPNQALCTDRICGGTFAADLSMQASTVLSTVKPFRLWFHTDNIEAPLDVDNRGFCLNYVQQPCTNNVI</sequence>
<evidence type="ECO:0000313" key="2">
    <source>
        <dbReference type="Proteomes" id="UP000824533"/>
    </source>
</evidence>
<dbReference type="EMBL" id="CM034387">
    <property type="protein sequence ID" value="KAJ0184028.1"/>
    <property type="molecule type" value="Genomic_DNA"/>
</dbReference>
<protein>
    <submittedName>
        <fullName evidence="1">Uncharacterized protein</fullName>
    </submittedName>
</protein>
<accession>A0ACC1DJ97</accession>
<evidence type="ECO:0000313" key="1">
    <source>
        <dbReference type="EMBL" id="KAJ0184028.1"/>
    </source>
</evidence>
<proteinExistence type="predicted"/>
<name>A0ACC1DJ97_9NEOP</name>